<evidence type="ECO:0000313" key="3">
    <source>
        <dbReference type="Proteomes" id="UP000193498"/>
    </source>
</evidence>
<dbReference type="InterPro" id="IPR014756">
    <property type="entry name" value="Ig_E-set"/>
</dbReference>
<dbReference type="PANTHER" id="PTHR11188:SF17">
    <property type="entry name" value="FI21816P1"/>
    <property type="match status" value="1"/>
</dbReference>
<keyword evidence="3" id="KW-1185">Reference proteome</keyword>
<reference evidence="2 3" key="1">
    <citation type="submission" date="2016-07" db="EMBL/GenBank/DDBJ databases">
        <title>Pervasive Adenine N6-methylation of Active Genes in Fungi.</title>
        <authorList>
            <consortium name="DOE Joint Genome Institute"/>
            <person name="Mondo S.J."/>
            <person name="Dannebaum R.O."/>
            <person name="Kuo R.C."/>
            <person name="Labutti K."/>
            <person name="Haridas S."/>
            <person name="Kuo A."/>
            <person name="Salamov A."/>
            <person name="Ahrendt S.R."/>
            <person name="Lipzen A."/>
            <person name="Sullivan W."/>
            <person name="Andreopoulos W.B."/>
            <person name="Clum A."/>
            <person name="Lindquist E."/>
            <person name="Daum C."/>
            <person name="Ramamoorthy G.K."/>
            <person name="Gryganskyi A."/>
            <person name="Culley D."/>
            <person name="Magnuson J.K."/>
            <person name="James T.Y."/>
            <person name="O'Malley M.A."/>
            <person name="Stajich J.E."/>
            <person name="Spatafora J.W."/>
            <person name="Visel A."/>
            <person name="Grigoriev I.V."/>
        </authorList>
    </citation>
    <scope>NUCLEOTIDE SEQUENCE [LARGE SCALE GENOMIC DNA]</scope>
    <source>
        <strain evidence="2 3">CBS 931.73</strain>
    </source>
</reference>
<sequence length="322" mass="36497">MTEKRISLEIYPLEDSFTLSNHSPQETSTLRGQVALRLEKPTKFYSLSLQLKGYTEASSAGWKPPTLKHLARHKLVDTTVSIFKSVKDSYMLKSGTHVFDFELPVSNHLPETVNSNYFNIKYKLVAMAKRPLSANVMASKPVVISRLSNETEEVETSISISKMWQHVMGYDISMNKQVCLGENVPIEYSLRPVKSGVRVIKFAYTLCETVRYVDPKTNHTKVERKRVPLETESHPSGPNTKLHHLQIPNDLQPDVASDMICAEHKLEIKIFVDARGQRKSITVSFPINLMSGQELLLNEPLPLYEATEYSRSLPPLYNAIHA</sequence>
<dbReference type="Proteomes" id="UP000193498">
    <property type="component" value="Unassembled WGS sequence"/>
</dbReference>
<dbReference type="GO" id="GO:0005886">
    <property type="term" value="C:plasma membrane"/>
    <property type="evidence" value="ECO:0007669"/>
    <property type="project" value="TreeGrafter"/>
</dbReference>
<organism evidence="2 3">
    <name type="scientific">Basidiobolus meristosporus CBS 931.73</name>
    <dbReference type="NCBI Taxonomy" id="1314790"/>
    <lineage>
        <taxon>Eukaryota</taxon>
        <taxon>Fungi</taxon>
        <taxon>Fungi incertae sedis</taxon>
        <taxon>Zoopagomycota</taxon>
        <taxon>Entomophthoromycotina</taxon>
        <taxon>Basidiobolomycetes</taxon>
        <taxon>Basidiobolales</taxon>
        <taxon>Basidiobolaceae</taxon>
        <taxon>Basidiobolus</taxon>
    </lineage>
</organism>
<dbReference type="EMBL" id="MCFE01000216">
    <property type="protein sequence ID" value="ORX94018.1"/>
    <property type="molecule type" value="Genomic_DNA"/>
</dbReference>
<dbReference type="GO" id="GO:0005829">
    <property type="term" value="C:cytosol"/>
    <property type="evidence" value="ECO:0007669"/>
    <property type="project" value="TreeGrafter"/>
</dbReference>
<dbReference type="GO" id="GO:0070086">
    <property type="term" value="P:ubiquitin-dependent endocytosis"/>
    <property type="evidence" value="ECO:0007669"/>
    <property type="project" value="TreeGrafter"/>
</dbReference>
<dbReference type="InterPro" id="IPR050357">
    <property type="entry name" value="Arrestin_domain-protein"/>
</dbReference>
<dbReference type="AlphaFoldDB" id="A0A1Y1Y7R9"/>
<dbReference type="InterPro" id="IPR011021">
    <property type="entry name" value="Arrestin-like_N"/>
</dbReference>
<dbReference type="OrthoDB" id="2238745at2759"/>
<dbReference type="GO" id="GO:0030674">
    <property type="term" value="F:protein-macromolecule adaptor activity"/>
    <property type="evidence" value="ECO:0007669"/>
    <property type="project" value="TreeGrafter"/>
</dbReference>
<dbReference type="Pfam" id="PF02752">
    <property type="entry name" value="Arrestin_C"/>
    <property type="match status" value="1"/>
</dbReference>
<dbReference type="Pfam" id="PF00339">
    <property type="entry name" value="Arrestin_N"/>
    <property type="match status" value="1"/>
</dbReference>
<gene>
    <name evidence="2" type="ORF">K493DRAFT_315715</name>
</gene>
<dbReference type="InterPro" id="IPR014752">
    <property type="entry name" value="Arrestin-like_C"/>
</dbReference>
<comment type="caution">
    <text evidence="2">The sequence shown here is derived from an EMBL/GenBank/DDBJ whole genome shotgun (WGS) entry which is preliminary data.</text>
</comment>
<dbReference type="InParanoid" id="A0A1Y1Y7R9"/>
<accession>A0A1Y1Y7R9</accession>
<dbReference type="Gene3D" id="2.60.40.640">
    <property type="match status" value="2"/>
</dbReference>
<dbReference type="PANTHER" id="PTHR11188">
    <property type="entry name" value="ARRESTIN DOMAIN CONTAINING PROTEIN"/>
    <property type="match status" value="1"/>
</dbReference>
<proteinExistence type="predicted"/>
<evidence type="ECO:0000259" key="1">
    <source>
        <dbReference type="SMART" id="SM01017"/>
    </source>
</evidence>
<dbReference type="SUPFAM" id="SSF81296">
    <property type="entry name" value="E set domains"/>
    <property type="match status" value="1"/>
</dbReference>
<protein>
    <recommendedName>
        <fullName evidence="1">Arrestin C-terminal-like domain-containing protein</fullName>
    </recommendedName>
</protein>
<dbReference type="STRING" id="1314790.A0A1Y1Y7R9"/>
<name>A0A1Y1Y7R9_9FUNG</name>
<feature type="domain" description="Arrestin C-terminal-like" evidence="1">
    <location>
        <begin position="164"/>
        <end position="294"/>
    </location>
</feature>
<dbReference type="InterPro" id="IPR011022">
    <property type="entry name" value="Arrestin_C-like"/>
</dbReference>
<evidence type="ECO:0000313" key="2">
    <source>
        <dbReference type="EMBL" id="ORX94018.1"/>
    </source>
</evidence>
<dbReference type="GO" id="GO:0031625">
    <property type="term" value="F:ubiquitin protein ligase binding"/>
    <property type="evidence" value="ECO:0007669"/>
    <property type="project" value="TreeGrafter"/>
</dbReference>
<dbReference type="SMART" id="SM01017">
    <property type="entry name" value="Arrestin_C"/>
    <property type="match status" value="1"/>
</dbReference>